<dbReference type="AlphaFoldDB" id="F4KTV6"/>
<evidence type="ECO:0000256" key="1">
    <source>
        <dbReference type="PROSITE-ProRule" id="PRU00285"/>
    </source>
</evidence>
<reference key="2">
    <citation type="submission" date="2011-04" db="EMBL/GenBank/DDBJ databases">
        <title>Complete sequence of chromosome of Haliscomenobacter hydrossis DSM 1100.</title>
        <authorList>
            <consortium name="US DOE Joint Genome Institute (JGI-PGF)"/>
            <person name="Lucas S."/>
            <person name="Han J."/>
            <person name="Lapidus A."/>
            <person name="Bruce D."/>
            <person name="Goodwin L."/>
            <person name="Pitluck S."/>
            <person name="Peters L."/>
            <person name="Kyrpides N."/>
            <person name="Mavromatis K."/>
            <person name="Ivanova N."/>
            <person name="Ovchinnikova G."/>
            <person name="Pagani I."/>
            <person name="Daligault H."/>
            <person name="Detter J.C."/>
            <person name="Han C."/>
            <person name="Land M."/>
            <person name="Hauser L."/>
            <person name="Markowitz V."/>
            <person name="Cheng J.-F."/>
            <person name="Hugenholtz P."/>
            <person name="Woyke T."/>
            <person name="Wu D."/>
            <person name="Verbarg S."/>
            <person name="Frueling A."/>
            <person name="Brambilla E."/>
            <person name="Klenk H.-P."/>
            <person name="Eisen J.A."/>
        </authorList>
    </citation>
    <scope>NUCLEOTIDE SEQUENCE</scope>
    <source>
        <strain>DSM 1100</strain>
    </source>
</reference>
<dbReference type="InterPro" id="IPR008978">
    <property type="entry name" value="HSP20-like_chaperone"/>
</dbReference>
<dbReference type="Proteomes" id="UP000008461">
    <property type="component" value="Chromosome"/>
</dbReference>
<dbReference type="RefSeq" id="WP_013762664.1">
    <property type="nucleotide sequence ID" value="NC_015510.1"/>
</dbReference>
<dbReference type="OrthoDB" id="9814487at2"/>
<evidence type="ECO:0000259" key="3">
    <source>
        <dbReference type="PROSITE" id="PS01031"/>
    </source>
</evidence>
<proteinExistence type="inferred from homology"/>
<accession>F4KTV6</accession>
<dbReference type="InterPro" id="IPR031107">
    <property type="entry name" value="Small_HSP"/>
</dbReference>
<sequence length="150" mass="17478">MALVKSNFAAFPSFPRLFDDFFTRDLFDLGNRGQSFTNTTLPSVNIVENNESFAVEMAAPGMRKEDFHIQLNNEVLTISSQKENRNEFKENERYTRHEFSYQSFERSFHLPKTVVDESKIQAQYENGILRILIPKKEEAKLLPPRTIVVQ</sequence>
<evidence type="ECO:0000313" key="4">
    <source>
        <dbReference type="EMBL" id="AEE48100.1"/>
    </source>
</evidence>
<reference evidence="4 5" key="1">
    <citation type="journal article" date="2011" name="Stand. Genomic Sci.">
        <title>Complete genome sequence of Haliscomenobacter hydrossis type strain (O).</title>
        <authorList>
            <consortium name="US DOE Joint Genome Institute (JGI-PGF)"/>
            <person name="Daligault H."/>
            <person name="Lapidus A."/>
            <person name="Zeytun A."/>
            <person name="Nolan M."/>
            <person name="Lucas S."/>
            <person name="Del Rio T.G."/>
            <person name="Tice H."/>
            <person name="Cheng J.F."/>
            <person name="Tapia R."/>
            <person name="Han C."/>
            <person name="Goodwin L."/>
            <person name="Pitluck S."/>
            <person name="Liolios K."/>
            <person name="Pagani I."/>
            <person name="Ivanova N."/>
            <person name="Huntemann M."/>
            <person name="Mavromatis K."/>
            <person name="Mikhailova N."/>
            <person name="Pati A."/>
            <person name="Chen A."/>
            <person name="Palaniappan K."/>
            <person name="Land M."/>
            <person name="Hauser L."/>
            <person name="Brambilla E.M."/>
            <person name="Rohde M."/>
            <person name="Verbarg S."/>
            <person name="Goker M."/>
            <person name="Bristow J."/>
            <person name="Eisen J.A."/>
            <person name="Markowitz V."/>
            <person name="Hugenholtz P."/>
            <person name="Kyrpides N.C."/>
            <person name="Klenk H.P."/>
            <person name="Woyke T."/>
        </authorList>
    </citation>
    <scope>NUCLEOTIDE SEQUENCE [LARGE SCALE GENOMIC DNA]</scope>
    <source>
        <strain evidence="5">ATCC 27775 / DSM 1100 / LMG 10767 / O</strain>
    </source>
</reference>
<name>F4KTV6_HALH1</name>
<evidence type="ECO:0000256" key="2">
    <source>
        <dbReference type="RuleBase" id="RU003616"/>
    </source>
</evidence>
<dbReference type="CDD" id="cd06464">
    <property type="entry name" value="ACD_sHsps-like"/>
    <property type="match status" value="1"/>
</dbReference>
<feature type="domain" description="SHSP" evidence="3">
    <location>
        <begin position="35"/>
        <end position="150"/>
    </location>
</feature>
<keyword evidence="5" id="KW-1185">Reference proteome</keyword>
<dbReference type="Gene3D" id="2.60.40.790">
    <property type="match status" value="1"/>
</dbReference>
<dbReference type="KEGG" id="hhy:Halhy_0187"/>
<organism evidence="4 5">
    <name type="scientific">Haliscomenobacter hydrossis (strain ATCC 27775 / DSM 1100 / LMG 10767 / O)</name>
    <dbReference type="NCBI Taxonomy" id="760192"/>
    <lineage>
        <taxon>Bacteria</taxon>
        <taxon>Pseudomonadati</taxon>
        <taxon>Bacteroidota</taxon>
        <taxon>Saprospiria</taxon>
        <taxon>Saprospirales</taxon>
        <taxon>Haliscomenobacteraceae</taxon>
        <taxon>Haliscomenobacter</taxon>
    </lineage>
</organism>
<comment type="similarity">
    <text evidence="1 2">Belongs to the small heat shock protein (HSP20) family.</text>
</comment>
<dbReference type="Pfam" id="PF00011">
    <property type="entry name" value="HSP20"/>
    <property type="match status" value="1"/>
</dbReference>
<gene>
    <name evidence="4" type="ordered locus">Halhy_0187</name>
</gene>
<dbReference type="HOGENOM" id="CLU_046737_8_4_10"/>
<dbReference type="PANTHER" id="PTHR11527">
    <property type="entry name" value="HEAT-SHOCK PROTEIN 20 FAMILY MEMBER"/>
    <property type="match status" value="1"/>
</dbReference>
<dbReference type="eggNOG" id="COG0071">
    <property type="taxonomic scope" value="Bacteria"/>
</dbReference>
<protein>
    <submittedName>
        <fullName evidence="4">Heat shock protein Hsp20</fullName>
    </submittedName>
</protein>
<evidence type="ECO:0000313" key="5">
    <source>
        <dbReference type="Proteomes" id="UP000008461"/>
    </source>
</evidence>
<dbReference type="InterPro" id="IPR002068">
    <property type="entry name" value="A-crystallin/Hsp20_dom"/>
</dbReference>
<dbReference type="SUPFAM" id="SSF49764">
    <property type="entry name" value="HSP20-like chaperones"/>
    <property type="match status" value="1"/>
</dbReference>
<dbReference type="STRING" id="760192.Halhy_0187"/>
<keyword evidence="4" id="KW-0346">Stress response</keyword>
<dbReference type="EMBL" id="CP002691">
    <property type="protein sequence ID" value="AEE48100.1"/>
    <property type="molecule type" value="Genomic_DNA"/>
</dbReference>
<dbReference type="PROSITE" id="PS01031">
    <property type="entry name" value="SHSP"/>
    <property type="match status" value="1"/>
</dbReference>